<dbReference type="Pfam" id="PF00440">
    <property type="entry name" value="TetR_N"/>
    <property type="match status" value="1"/>
</dbReference>
<evidence type="ECO:0000259" key="5">
    <source>
        <dbReference type="PROSITE" id="PS50977"/>
    </source>
</evidence>
<dbReference type="SUPFAM" id="SSF46689">
    <property type="entry name" value="Homeodomain-like"/>
    <property type="match status" value="1"/>
</dbReference>
<dbReference type="RefSeq" id="WP_345651338.1">
    <property type="nucleotide sequence ID" value="NZ_BAABLY010000077.1"/>
</dbReference>
<evidence type="ECO:0000256" key="3">
    <source>
        <dbReference type="ARBA" id="ARBA00023163"/>
    </source>
</evidence>
<dbReference type="Pfam" id="PF17754">
    <property type="entry name" value="TetR_C_14"/>
    <property type="match status" value="1"/>
</dbReference>
<evidence type="ECO:0000256" key="2">
    <source>
        <dbReference type="ARBA" id="ARBA00023125"/>
    </source>
</evidence>
<dbReference type="Proteomes" id="UP001464923">
    <property type="component" value="Unassembled WGS sequence"/>
</dbReference>
<protein>
    <submittedName>
        <fullName evidence="6">Helix-turn-helix domain-containing protein</fullName>
    </submittedName>
</protein>
<dbReference type="PROSITE" id="PS01081">
    <property type="entry name" value="HTH_TETR_1"/>
    <property type="match status" value="1"/>
</dbReference>
<organism evidence="6 7">
    <name type="scientific">Pseudonocardia tropica</name>
    <dbReference type="NCBI Taxonomy" id="681289"/>
    <lineage>
        <taxon>Bacteria</taxon>
        <taxon>Bacillati</taxon>
        <taxon>Actinomycetota</taxon>
        <taxon>Actinomycetes</taxon>
        <taxon>Pseudonocardiales</taxon>
        <taxon>Pseudonocardiaceae</taxon>
        <taxon>Pseudonocardia</taxon>
    </lineage>
</organism>
<dbReference type="PRINTS" id="PR00455">
    <property type="entry name" value="HTHTETR"/>
</dbReference>
<name>A0ABV1K0D0_9PSEU</name>
<keyword evidence="2 4" id="KW-0238">DNA-binding</keyword>
<dbReference type="InterPro" id="IPR050109">
    <property type="entry name" value="HTH-type_TetR-like_transc_reg"/>
</dbReference>
<gene>
    <name evidence="6" type="ORF">WHI96_21345</name>
</gene>
<dbReference type="Gene3D" id="1.10.357.10">
    <property type="entry name" value="Tetracycline Repressor, domain 2"/>
    <property type="match status" value="1"/>
</dbReference>
<feature type="domain" description="HTH tetR-type" evidence="5">
    <location>
        <begin position="6"/>
        <end position="66"/>
    </location>
</feature>
<accession>A0ABV1K0D0</accession>
<evidence type="ECO:0000256" key="4">
    <source>
        <dbReference type="PROSITE-ProRule" id="PRU00335"/>
    </source>
</evidence>
<dbReference type="InterPro" id="IPR009057">
    <property type="entry name" value="Homeodomain-like_sf"/>
</dbReference>
<dbReference type="PROSITE" id="PS50977">
    <property type="entry name" value="HTH_TETR_2"/>
    <property type="match status" value="1"/>
</dbReference>
<comment type="caution">
    <text evidence="6">The sequence shown here is derived from an EMBL/GenBank/DDBJ whole genome shotgun (WGS) entry which is preliminary data.</text>
</comment>
<keyword evidence="1" id="KW-0805">Transcription regulation</keyword>
<dbReference type="EMBL" id="JBEDNP010000014">
    <property type="protein sequence ID" value="MEQ3541366.1"/>
    <property type="molecule type" value="Genomic_DNA"/>
</dbReference>
<proteinExistence type="predicted"/>
<dbReference type="PANTHER" id="PTHR30055">
    <property type="entry name" value="HTH-TYPE TRANSCRIPTIONAL REGULATOR RUTR"/>
    <property type="match status" value="1"/>
</dbReference>
<sequence>MPRSGHEARERLEVAALELYRQRGFDRTTTAQIAERAGVTERTFFHHFPDKREVLFGREERLRGLLVAAVHDAPGESAPLDVLLGAFRSIDGFMEEGWSYAQLRNGVIAAAPALREREAAKLSMLADALASALVERGTPTRRATLAAHAAVAAFTVAALAWYRDPSLSLGVQLVQAFDDLRGACAP</sequence>
<dbReference type="InterPro" id="IPR041347">
    <property type="entry name" value="MftR_C"/>
</dbReference>
<dbReference type="InterPro" id="IPR023772">
    <property type="entry name" value="DNA-bd_HTH_TetR-type_CS"/>
</dbReference>
<dbReference type="PANTHER" id="PTHR30055:SF238">
    <property type="entry name" value="MYCOFACTOCIN BIOSYNTHESIS TRANSCRIPTIONAL REGULATOR MFTR-RELATED"/>
    <property type="match status" value="1"/>
</dbReference>
<evidence type="ECO:0000313" key="7">
    <source>
        <dbReference type="Proteomes" id="UP001464923"/>
    </source>
</evidence>
<dbReference type="InterPro" id="IPR001647">
    <property type="entry name" value="HTH_TetR"/>
</dbReference>
<reference evidence="6 7" key="1">
    <citation type="submission" date="2024-03" db="EMBL/GenBank/DDBJ databases">
        <title>Draft genome sequence of Pseudonocardia tropica JCM 19149.</title>
        <authorList>
            <person name="Butdee W."/>
            <person name="Duangmal K."/>
        </authorList>
    </citation>
    <scope>NUCLEOTIDE SEQUENCE [LARGE SCALE GENOMIC DNA]</scope>
    <source>
        <strain evidence="6 7">JCM 19149</strain>
    </source>
</reference>
<evidence type="ECO:0000313" key="6">
    <source>
        <dbReference type="EMBL" id="MEQ3541366.1"/>
    </source>
</evidence>
<feature type="DNA-binding region" description="H-T-H motif" evidence="4">
    <location>
        <begin position="29"/>
        <end position="48"/>
    </location>
</feature>
<keyword evidence="3" id="KW-0804">Transcription</keyword>
<keyword evidence="7" id="KW-1185">Reference proteome</keyword>
<evidence type="ECO:0000256" key="1">
    <source>
        <dbReference type="ARBA" id="ARBA00023015"/>
    </source>
</evidence>